<dbReference type="PANTHER" id="PTHR24421">
    <property type="entry name" value="NITRATE/NITRITE SENSOR PROTEIN NARX-RELATED"/>
    <property type="match status" value="1"/>
</dbReference>
<keyword evidence="6" id="KW-0004">4Fe-4S</keyword>
<accession>A0ABT5S9G8</accession>
<keyword evidence="19" id="KW-0175">Coiled coil</keyword>
<keyword evidence="13" id="KW-0067">ATP-binding</keyword>
<dbReference type="PRINTS" id="PR00344">
    <property type="entry name" value="BCTRLSENSOR"/>
</dbReference>
<evidence type="ECO:0000256" key="9">
    <source>
        <dbReference type="ARBA" id="ARBA00022679"/>
    </source>
</evidence>
<evidence type="ECO:0000256" key="18">
    <source>
        <dbReference type="ARBA" id="ARBA00030800"/>
    </source>
</evidence>
<evidence type="ECO:0000256" key="19">
    <source>
        <dbReference type="SAM" id="Coils"/>
    </source>
</evidence>
<evidence type="ECO:0000256" key="13">
    <source>
        <dbReference type="ARBA" id="ARBA00022840"/>
    </source>
</evidence>
<dbReference type="InterPro" id="IPR003594">
    <property type="entry name" value="HATPase_dom"/>
</dbReference>
<keyword evidence="7" id="KW-0963">Cytoplasm</keyword>
<dbReference type="Gene3D" id="3.30.565.10">
    <property type="entry name" value="Histidine kinase-like ATPase, C-terminal domain"/>
    <property type="match status" value="1"/>
</dbReference>
<evidence type="ECO:0000256" key="8">
    <source>
        <dbReference type="ARBA" id="ARBA00022553"/>
    </source>
</evidence>
<comment type="catalytic activity">
    <reaction evidence="1">
        <text>ATP + protein L-histidine = ADP + protein N-phospho-L-histidine.</text>
        <dbReference type="EC" id="2.7.13.3"/>
    </reaction>
</comment>
<evidence type="ECO:0000256" key="20">
    <source>
        <dbReference type="SAM" id="Phobius"/>
    </source>
</evidence>
<dbReference type="EMBL" id="JAOSLC020000003">
    <property type="protein sequence ID" value="MDD7913937.1"/>
    <property type="molecule type" value="Genomic_DNA"/>
</dbReference>
<evidence type="ECO:0000313" key="22">
    <source>
        <dbReference type="EMBL" id="MDD7913937.1"/>
    </source>
</evidence>
<comment type="caution">
    <text evidence="22">The sequence shown here is derived from an EMBL/GenBank/DDBJ whole genome shotgun (WGS) entry which is preliminary data.</text>
</comment>
<dbReference type="CDD" id="cd16917">
    <property type="entry name" value="HATPase_UhpB-NarQ-NarX-like"/>
    <property type="match status" value="1"/>
</dbReference>
<keyword evidence="20" id="KW-1133">Transmembrane helix</keyword>
<protein>
    <recommendedName>
        <fullName evidence="5">Oxygen sensor histidine kinase NreB</fullName>
        <ecNumber evidence="4">2.7.13.3</ecNumber>
    </recommendedName>
    <alternativeName>
        <fullName evidence="18">Nitrogen regulation protein B</fullName>
    </alternativeName>
</protein>
<dbReference type="SUPFAM" id="SSF55874">
    <property type="entry name" value="ATPase domain of HSP90 chaperone/DNA topoisomerase II/histidine kinase"/>
    <property type="match status" value="1"/>
</dbReference>
<dbReference type="InterPro" id="IPR011712">
    <property type="entry name" value="Sig_transdc_His_kin_sub3_dim/P"/>
</dbReference>
<keyword evidence="16" id="KW-0411">Iron-sulfur</keyword>
<dbReference type="InterPro" id="IPR050482">
    <property type="entry name" value="Sensor_HK_TwoCompSys"/>
</dbReference>
<comment type="cofactor">
    <cofactor evidence="2">
        <name>[4Fe-4S] cluster</name>
        <dbReference type="ChEBI" id="CHEBI:49883"/>
    </cofactor>
</comment>
<evidence type="ECO:0000256" key="16">
    <source>
        <dbReference type="ARBA" id="ARBA00023014"/>
    </source>
</evidence>
<dbReference type="GO" id="GO:0016301">
    <property type="term" value="F:kinase activity"/>
    <property type="evidence" value="ECO:0007669"/>
    <property type="project" value="UniProtKB-KW"/>
</dbReference>
<evidence type="ECO:0000256" key="12">
    <source>
        <dbReference type="ARBA" id="ARBA00022777"/>
    </source>
</evidence>
<sequence>MKLNIKQKKEKENLQLKQDNLEFEAKNKQKLNLLIAAILTIIAGSTIYLLSYKNSQRKRKLAEQQKELEKQKNITFLKEQEITNINAMVNGQEKERKQIAEDLHDNLGSVLATLKLHFENLKFNREKKKINQEELFNKTEELIDEAYLKVRSIAHAKNAGVIANQGLLVAVQMMAEKISSADKINIDVLDFGLDKRLENSLEISVFRIVQELTTNIIKHSEANNATINISLFDKNLNIIIEDDGIGFDIDKVNLNNGMGINSIKTRIKHLKGDFKIDSTIGKGSSIILDIPIN</sequence>
<dbReference type="InterPro" id="IPR036890">
    <property type="entry name" value="HATPase_C_sf"/>
</dbReference>
<evidence type="ECO:0000259" key="21">
    <source>
        <dbReference type="PROSITE" id="PS50109"/>
    </source>
</evidence>
<evidence type="ECO:0000256" key="11">
    <source>
        <dbReference type="ARBA" id="ARBA00022741"/>
    </source>
</evidence>
<evidence type="ECO:0000256" key="15">
    <source>
        <dbReference type="ARBA" id="ARBA00023012"/>
    </source>
</evidence>
<keyword evidence="15" id="KW-0902">Two-component regulatory system</keyword>
<evidence type="ECO:0000256" key="10">
    <source>
        <dbReference type="ARBA" id="ARBA00022723"/>
    </source>
</evidence>
<dbReference type="Pfam" id="PF07730">
    <property type="entry name" value="HisKA_3"/>
    <property type="match status" value="1"/>
</dbReference>
<dbReference type="PROSITE" id="PS50109">
    <property type="entry name" value="HIS_KIN"/>
    <property type="match status" value="1"/>
</dbReference>
<dbReference type="SMART" id="SM00387">
    <property type="entry name" value="HATPase_c"/>
    <property type="match status" value="1"/>
</dbReference>
<organism evidence="22 23">
    <name type="scientific">Polaribacter ponticola</name>
    <dbReference type="NCBI Taxonomy" id="2978475"/>
    <lineage>
        <taxon>Bacteria</taxon>
        <taxon>Pseudomonadati</taxon>
        <taxon>Bacteroidota</taxon>
        <taxon>Flavobacteriia</taxon>
        <taxon>Flavobacteriales</taxon>
        <taxon>Flavobacteriaceae</taxon>
    </lineage>
</organism>
<feature type="transmembrane region" description="Helical" evidence="20">
    <location>
        <begin position="31"/>
        <end position="50"/>
    </location>
</feature>
<keyword evidence="12 22" id="KW-0418">Kinase</keyword>
<dbReference type="RefSeq" id="WP_274270263.1">
    <property type="nucleotide sequence ID" value="NZ_JAOSLC020000003.1"/>
</dbReference>
<evidence type="ECO:0000256" key="17">
    <source>
        <dbReference type="ARBA" id="ARBA00024827"/>
    </source>
</evidence>
<evidence type="ECO:0000256" key="3">
    <source>
        <dbReference type="ARBA" id="ARBA00004496"/>
    </source>
</evidence>
<keyword evidence="8" id="KW-0597">Phosphoprotein</keyword>
<dbReference type="InterPro" id="IPR005467">
    <property type="entry name" value="His_kinase_dom"/>
</dbReference>
<gene>
    <name evidence="22" type="ORF">N5A56_005640</name>
</gene>
<dbReference type="EC" id="2.7.13.3" evidence="4"/>
<reference evidence="22" key="1">
    <citation type="submission" date="2023-02" db="EMBL/GenBank/DDBJ databases">
        <title>Polaribacter ponticola sp. nov., isolated from seawater.</title>
        <authorList>
            <person name="Baek J.H."/>
            <person name="Kim J.M."/>
            <person name="Choi D.G."/>
            <person name="Jeon C.O."/>
        </authorList>
    </citation>
    <scope>NUCLEOTIDE SEQUENCE</scope>
    <source>
        <strain evidence="22">MSW5</strain>
    </source>
</reference>
<keyword evidence="14" id="KW-0408">Iron</keyword>
<comment type="subcellular location">
    <subcellularLocation>
        <location evidence="3">Cytoplasm</location>
    </subcellularLocation>
</comment>
<keyword evidence="10" id="KW-0479">Metal-binding</keyword>
<evidence type="ECO:0000256" key="5">
    <source>
        <dbReference type="ARBA" id="ARBA00017322"/>
    </source>
</evidence>
<keyword evidence="11" id="KW-0547">Nucleotide-binding</keyword>
<dbReference type="InterPro" id="IPR004358">
    <property type="entry name" value="Sig_transdc_His_kin-like_C"/>
</dbReference>
<evidence type="ECO:0000256" key="14">
    <source>
        <dbReference type="ARBA" id="ARBA00023004"/>
    </source>
</evidence>
<feature type="coiled-coil region" evidence="19">
    <location>
        <begin position="4"/>
        <end position="74"/>
    </location>
</feature>
<proteinExistence type="predicted"/>
<comment type="function">
    <text evidence="17">Member of the two-component regulatory system NreB/NreC involved in the control of dissimilatory nitrate/nitrite reduction in response to oxygen. NreB functions as a direct oxygen sensor histidine kinase which is autophosphorylated, in the absence of oxygen, probably at the conserved histidine residue, and transfers its phosphate group probably to a conserved aspartate residue of NreC. NreB/NreC activates the expression of the nitrate (narGHJI) and nitrite (nir) reductase operons, as well as the putative nitrate transporter gene narT.</text>
</comment>
<dbReference type="PANTHER" id="PTHR24421:SF10">
    <property type="entry name" value="NITRATE_NITRITE SENSOR PROTEIN NARQ"/>
    <property type="match status" value="1"/>
</dbReference>
<dbReference type="Gene3D" id="1.20.5.1930">
    <property type="match status" value="1"/>
</dbReference>
<evidence type="ECO:0000256" key="1">
    <source>
        <dbReference type="ARBA" id="ARBA00000085"/>
    </source>
</evidence>
<keyword evidence="9" id="KW-0808">Transferase</keyword>
<feature type="domain" description="Histidine kinase" evidence="21">
    <location>
        <begin position="207"/>
        <end position="293"/>
    </location>
</feature>
<evidence type="ECO:0000256" key="2">
    <source>
        <dbReference type="ARBA" id="ARBA00001966"/>
    </source>
</evidence>
<name>A0ABT5S9G8_9FLAO</name>
<keyword evidence="20" id="KW-0472">Membrane</keyword>
<evidence type="ECO:0000256" key="7">
    <source>
        <dbReference type="ARBA" id="ARBA00022490"/>
    </source>
</evidence>
<evidence type="ECO:0000256" key="6">
    <source>
        <dbReference type="ARBA" id="ARBA00022485"/>
    </source>
</evidence>
<dbReference type="Pfam" id="PF02518">
    <property type="entry name" value="HATPase_c"/>
    <property type="match status" value="1"/>
</dbReference>
<evidence type="ECO:0000313" key="23">
    <source>
        <dbReference type="Proteomes" id="UP001151478"/>
    </source>
</evidence>
<evidence type="ECO:0000256" key="4">
    <source>
        <dbReference type="ARBA" id="ARBA00012438"/>
    </source>
</evidence>
<dbReference type="Proteomes" id="UP001151478">
    <property type="component" value="Unassembled WGS sequence"/>
</dbReference>
<keyword evidence="23" id="KW-1185">Reference proteome</keyword>
<keyword evidence="20" id="KW-0812">Transmembrane</keyword>